<proteinExistence type="predicted"/>
<sequence>MGKKTDTSSRLRAAIEEIMKDEKKRKISDIQDELSKRGFILGEDYNTNHISGVLRTLREAGCLENPDRGVYQKKNADVKEKYEEKSTDTPKRQEESEAHIKEVSKIEEEFICSIRQGIQYLNAETEHINYSELAAKDGKRLIHLIEVKEEIEKILKSVYE</sequence>
<organism evidence="2 3">
    <name type="scientific">Laedolimicola ammoniilytica</name>
    <dbReference type="NCBI Taxonomy" id="2981771"/>
    <lineage>
        <taxon>Bacteria</taxon>
        <taxon>Bacillati</taxon>
        <taxon>Bacillota</taxon>
        <taxon>Clostridia</taxon>
        <taxon>Lachnospirales</taxon>
        <taxon>Lachnospiraceae</taxon>
        <taxon>Laedolimicola</taxon>
    </lineage>
</organism>
<evidence type="ECO:0000256" key="1">
    <source>
        <dbReference type="SAM" id="MobiDB-lite"/>
    </source>
</evidence>
<evidence type="ECO:0000313" key="3">
    <source>
        <dbReference type="Proteomes" id="UP001652461"/>
    </source>
</evidence>
<comment type="caution">
    <text evidence="2">The sequence shown here is derived from an EMBL/GenBank/DDBJ whole genome shotgun (WGS) entry which is preliminary data.</text>
</comment>
<dbReference type="RefSeq" id="WP_158363452.1">
    <property type="nucleotide sequence ID" value="NZ_JAOQKC010000010.1"/>
</dbReference>
<keyword evidence="3" id="KW-1185">Reference proteome</keyword>
<dbReference type="EMBL" id="JAOQKC010000010">
    <property type="protein sequence ID" value="MCU6696972.1"/>
    <property type="molecule type" value="Genomic_DNA"/>
</dbReference>
<evidence type="ECO:0000313" key="2">
    <source>
        <dbReference type="EMBL" id="MCU6696972.1"/>
    </source>
</evidence>
<feature type="region of interest" description="Disordered" evidence="1">
    <location>
        <begin position="67"/>
        <end position="99"/>
    </location>
</feature>
<dbReference type="Proteomes" id="UP001652461">
    <property type="component" value="Unassembled WGS sequence"/>
</dbReference>
<accession>A0ABT2RXT1</accession>
<name>A0ABT2RXT1_9FIRM</name>
<gene>
    <name evidence="2" type="ORF">OCV63_08695</name>
</gene>
<reference evidence="2 3" key="1">
    <citation type="journal article" date="2021" name="ISME Commun">
        <title>Automated analysis of genomic sequences facilitates high-throughput and comprehensive description of bacteria.</title>
        <authorList>
            <person name="Hitch T.C.A."/>
        </authorList>
    </citation>
    <scope>NUCLEOTIDE SEQUENCE [LARGE SCALE GENOMIC DNA]</scope>
    <source>
        <strain evidence="2 3">Sanger_04</strain>
    </source>
</reference>
<protein>
    <submittedName>
        <fullName evidence="2">Uncharacterized protein</fullName>
    </submittedName>
</protein>
<feature type="compositionally biased region" description="Basic and acidic residues" evidence="1">
    <location>
        <begin position="74"/>
        <end position="99"/>
    </location>
</feature>